<proteinExistence type="inferred from homology"/>
<dbReference type="Proteomes" id="UP001500740">
    <property type="component" value="Unassembled WGS sequence"/>
</dbReference>
<evidence type="ECO:0000256" key="13">
    <source>
        <dbReference type="ARBA" id="ARBA00023027"/>
    </source>
</evidence>
<comment type="catalytic activity">
    <reaction evidence="1 17">
        <text>7-phospho-2-dehydro-3-deoxy-D-arabino-heptonate = 3-dehydroquinate + phosphate</text>
        <dbReference type="Rhea" id="RHEA:21968"/>
        <dbReference type="ChEBI" id="CHEBI:32364"/>
        <dbReference type="ChEBI" id="CHEBI:43474"/>
        <dbReference type="ChEBI" id="CHEBI:58394"/>
        <dbReference type="EC" id="4.2.3.4"/>
    </reaction>
</comment>
<keyword evidence="14 17" id="KW-0057">Aromatic amino acid biosynthesis</keyword>
<evidence type="ECO:0000256" key="1">
    <source>
        <dbReference type="ARBA" id="ARBA00001393"/>
    </source>
</evidence>
<feature type="domain" description="3-dehydroquinate synthase N-terminal" evidence="18">
    <location>
        <begin position="65"/>
        <end position="176"/>
    </location>
</feature>
<comment type="cofactor">
    <cofactor evidence="2 17">
        <name>NAD(+)</name>
        <dbReference type="ChEBI" id="CHEBI:57540"/>
    </cofactor>
</comment>
<feature type="binding site" evidence="17">
    <location>
        <begin position="127"/>
        <end position="128"/>
    </location>
    <ligand>
        <name>NAD(+)</name>
        <dbReference type="ChEBI" id="CHEBI:57540"/>
    </ligand>
</feature>
<dbReference type="Pfam" id="PF24621">
    <property type="entry name" value="DHQS_C"/>
    <property type="match status" value="1"/>
</dbReference>
<evidence type="ECO:0000256" key="9">
    <source>
        <dbReference type="ARBA" id="ARBA00022605"/>
    </source>
</evidence>
<keyword evidence="21" id="KW-1185">Reference proteome</keyword>
<dbReference type="PANTHER" id="PTHR43622">
    <property type="entry name" value="3-DEHYDROQUINATE SYNTHASE"/>
    <property type="match status" value="1"/>
</dbReference>
<evidence type="ECO:0000259" key="18">
    <source>
        <dbReference type="Pfam" id="PF01761"/>
    </source>
</evidence>
<evidence type="ECO:0000256" key="12">
    <source>
        <dbReference type="ARBA" id="ARBA00022833"/>
    </source>
</evidence>
<dbReference type="PIRSF" id="PIRSF001455">
    <property type="entry name" value="DHQ_synth"/>
    <property type="match status" value="1"/>
</dbReference>
<keyword evidence="10 17" id="KW-0479">Metal-binding</keyword>
<dbReference type="Pfam" id="PF01761">
    <property type="entry name" value="DHQ_synthase"/>
    <property type="match status" value="1"/>
</dbReference>
<dbReference type="CDD" id="cd08195">
    <property type="entry name" value="DHQS"/>
    <property type="match status" value="1"/>
</dbReference>
<comment type="function">
    <text evidence="17">Catalyzes the conversion of 3-deoxy-D-arabino-heptulosonate 7-phosphate (DAHP) to dehydroquinate (DHQ).</text>
</comment>
<comment type="pathway">
    <text evidence="4 17">Metabolic intermediate biosynthesis; chorismate biosynthesis; chorismate from D-erythrose 4-phosphate and phosphoenolpyruvate: step 2/7.</text>
</comment>
<sequence>MKEITVKSSIDYKINIGTRIRFNIYEFIKEFNYNKIAVITDENVAKYYLEDVVNGLTPFIQVVTYNLPSGEKIKDISWFERLQQFLLNEQLDRHSAVIALGGGVVGDLSGFVASTYMRGIGFVQVPTTLLAHDSSIGGKVAINLGSIKNIIGHFYPPQAVIYDLDTLSTLSEQEFRSGLAEVIKHSLIGDAHLYEQLITKQELSVKDQSFEKILHRSIDVKRVIVEADELELGKRKFLNFGHTLGHAIESVYQSKNITHGEAVMVGILFDLFVSDLENGERQGMLSGGLITWLTNIGYKLALSEWRVNQLLQLMLKDKKNEKQLIALVLLRDYEQPYVKHFSPKEVKNLLEAFAKYMGQYSNVKYLV</sequence>
<evidence type="ECO:0000256" key="7">
    <source>
        <dbReference type="ARBA" id="ARBA00017684"/>
    </source>
</evidence>
<keyword evidence="8 17" id="KW-0963">Cytoplasm</keyword>
<evidence type="ECO:0000256" key="8">
    <source>
        <dbReference type="ARBA" id="ARBA00022490"/>
    </source>
</evidence>
<organism evidence="20 21">
    <name type="scientific">Alkalibacillus silvisoli</name>
    <dbReference type="NCBI Taxonomy" id="392823"/>
    <lineage>
        <taxon>Bacteria</taxon>
        <taxon>Bacillati</taxon>
        <taxon>Bacillota</taxon>
        <taxon>Bacilli</taxon>
        <taxon>Bacillales</taxon>
        <taxon>Bacillaceae</taxon>
        <taxon>Alkalibacillus</taxon>
    </lineage>
</organism>
<evidence type="ECO:0000256" key="14">
    <source>
        <dbReference type="ARBA" id="ARBA00023141"/>
    </source>
</evidence>
<keyword evidence="9 17" id="KW-0028">Amino-acid biosynthesis</keyword>
<dbReference type="InterPro" id="IPR056179">
    <property type="entry name" value="DHQS_C"/>
</dbReference>
<feature type="binding site" evidence="17">
    <location>
        <begin position="103"/>
        <end position="107"/>
    </location>
    <ligand>
        <name>NAD(+)</name>
        <dbReference type="ChEBI" id="CHEBI:57540"/>
    </ligand>
</feature>
<dbReference type="RefSeq" id="WP_343782521.1">
    <property type="nucleotide sequence ID" value="NZ_BAAACZ010000009.1"/>
</dbReference>
<evidence type="ECO:0000256" key="10">
    <source>
        <dbReference type="ARBA" id="ARBA00022723"/>
    </source>
</evidence>
<evidence type="ECO:0000313" key="20">
    <source>
        <dbReference type="EMBL" id="GAA0458933.1"/>
    </source>
</evidence>
<comment type="caution">
    <text evidence="20">The sequence shown here is derived from an EMBL/GenBank/DDBJ whole genome shotgun (WGS) entry which is preliminary data.</text>
</comment>
<feature type="binding site" evidence="17">
    <location>
        <position position="139"/>
    </location>
    <ligand>
        <name>NAD(+)</name>
        <dbReference type="ChEBI" id="CHEBI:57540"/>
    </ligand>
</feature>
<keyword evidence="13 17" id="KW-0520">NAD</keyword>
<comment type="subcellular location">
    <subcellularLocation>
        <location evidence="3 17">Cytoplasm</location>
    </subcellularLocation>
</comment>
<evidence type="ECO:0000256" key="11">
    <source>
        <dbReference type="ARBA" id="ARBA00022741"/>
    </source>
</evidence>
<dbReference type="HAMAP" id="MF_00110">
    <property type="entry name" value="DHQ_synthase"/>
    <property type="match status" value="1"/>
</dbReference>
<comment type="similarity">
    <text evidence="5 17">Belongs to the sugar phosphate cyclases superfamily. Dehydroquinate synthase family.</text>
</comment>
<evidence type="ECO:0000256" key="2">
    <source>
        <dbReference type="ARBA" id="ARBA00001911"/>
    </source>
</evidence>
<feature type="binding site" evidence="17">
    <location>
        <position position="181"/>
    </location>
    <ligand>
        <name>Zn(2+)</name>
        <dbReference type="ChEBI" id="CHEBI:29105"/>
    </ligand>
</feature>
<keyword evidence="12 17" id="KW-0862">Zinc</keyword>
<name>A0ABP3JMX6_9BACI</name>
<keyword evidence="15 17" id="KW-0456">Lyase</keyword>
<dbReference type="InterPro" id="IPR050071">
    <property type="entry name" value="Dehydroquinate_synthase"/>
</dbReference>
<feature type="binding site" evidence="17">
    <location>
        <position position="148"/>
    </location>
    <ligand>
        <name>NAD(+)</name>
        <dbReference type="ChEBI" id="CHEBI:57540"/>
    </ligand>
</feature>
<evidence type="ECO:0000256" key="5">
    <source>
        <dbReference type="ARBA" id="ARBA00005412"/>
    </source>
</evidence>
<evidence type="ECO:0000256" key="16">
    <source>
        <dbReference type="ARBA" id="ARBA00023285"/>
    </source>
</evidence>
<dbReference type="Gene3D" id="1.20.1090.10">
    <property type="entry name" value="Dehydroquinate synthase-like - alpha domain"/>
    <property type="match status" value="1"/>
</dbReference>
<dbReference type="InterPro" id="IPR030963">
    <property type="entry name" value="DHQ_synth_fam"/>
</dbReference>
<dbReference type="InterPro" id="IPR030960">
    <property type="entry name" value="DHQS/DOIS_N"/>
</dbReference>
<evidence type="ECO:0000256" key="4">
    <source>
        <dbReference type="ARBA" id="ARBA00004661"/>
    </source>
</evidence>
<reference evidence="21" key="1">
    <citation type="journal article" date="2019" name="Int. J. Syst. Evol. Microbiol.">
        <title>The Global Catalogue of Microorganisms (GCM) 10K type strain sequencing project: providing services to taxonomists for standard genome sequencing and annotation.</title>
        <authorList>
            <consortium name="The Broad Institute Genomics Platform"/>
            <consortium name="The Broad Institute Genome Sequencing Center for Infectious Disease"/>
            <person name="Wu L."/>
            <person name="Ma J."/>
        </authorList>
    </citation>
    <scope>NUCLEOTIDE SEQUENCE [LARGE SCALE GENOMIC DNA]</scope>
    <source>
        <strain evidence="21">JCM 14193</strain>
    </source>
</reference>
<evidence type="ECO:0000256" key="6">
    <source>
        <dbReference type="ARBA" id="ARBA00013031"/>
    </source>
</evidence>
<gene>
    <name evidence="17 20" type="primary">aroB</name>
    <name evidence="20" type="ORF">GCM10008935_12710</name>
</gene>
<dbReference type="Gene3D" id="3.40.50.1970">
    <property type="match status" value="1"/>
</dbReference>
<keyword evidence="16 17" id="KW-0170">Cobalt</keyword>
<evidence type="ECO:0000313" key="21">
    <source>
        <dbReference type="Proteomes" id="UP001500740"/>
    </source>
</evidence>
<feature type="domain" description="3-dehydroquinate synthase C-terminal" evidence="19">
    <location>
        <begin position="178"/>
        <end position="320"/>
    </location>
</feature>
<evidence type="ECO:0000256" key="17">
    <source>
        <dbReference type="HAMAP-Rule" id="MF_00110"/>
    </source>
</evidence>
<evidence type="ECO:0000256" key="15">
    <source>
        <dbReference type="ARBA" id="ARBA00023239"/>
    </source>
</evidence>
<accession>A0ABP3JMX6</accession>
<evidence type="ECO:0000256" key="3">
    <source>
        <dbReference type="ARBA" id="ARBA00004496"/>
    </source>
</evidence>
<feature type="binding site" evidence="17">
    <location>
        <position position="242"/>
    </location>
    <ligand>
        <name>Zn(2+)</name>
        <dbReference type="ChEBI" id="CHEBI:29105"/>
    </ligand>
</feature>
<feature type="binding site" evidence="17">
    <location>
        <position position="259"/>
    </location>
    <ligand>
        <name>Zn(2+)</name>
        <dbReference type="ChEBI" id="CHEBI:29105"/>
    </ligand>
</feature>
<dbReference type="PANTHER" id="PTHR43622:SF7">
    <property type="entry name" value="3-DEHYDROQUINATE SYNTHASE, CHLOROPLASTIC"/>
    <property type="match status" value="1"/>
</dbReference>
<dbReference type="SUPFAM" id="SSF56796">
    <property type="entry name" value="Dehydroquinate synthase-like"/>
    <property type="match status" value="1"/>
</dbReference>
<dbReference type="EMBL" id="BAAACZ010000009">
    <property type="protein sequence ID" value="GAA0458933.1"/>
    <property type="molecule type" value="Genomic_DNA"/>
</dbReference>
<protein>
    <recommendedName>
        <fullName evidence="7 17">3-dehydroquinate synthase</fullName>
        <shortName evidence="17">DHQS</shortName>
        <ecNumber evidence="6 17">4.2.3.4</ecNumber>
    </recommendedName>
</protein>
<dbReference type="EC" id="4.2.3.4" evidence="6 17"/>
<keyword evidence="11 17" id="KW-0547">Nucleotide-binding</keyword>
<evidence type="ECO:0000259" key="19">
    <source>
        <dbReference type="Pfam" id="PF24621"/>
    </source>
</evidence>
<comment type="cofactor">
    <cofactor evidence="17">
        <name>Co(2+)</name>
        <dbReference type="ChEBI" id="CHEBI:48828"/>
    </cofactor>
    <cofactor evidence="17">
        <name>Zn(2+)</name>
        <dbReference type="ChEBI" id="CHEBI:29105"/>
    </cofactor>
    <text evidence="17">Binds 1 divalent metal cation per subunit. Can use either Co(2+) or Zn(2+).</text>
</comment>
<feature type="binding site" evidence="17">
    <location>
        <begin position="69"/>
        <end position="74"/>
    </location>
    <ligand>
        <name>NAD(+)</name>
        <dbReference type="ChEBI" id="CHEBI:57540"/>
    </ligand>
</feature>
<feature type="binding site" evidence="17">
    <location>
        <begin position="166"/>
        <end position="169"/>
    </location>
    <ligand>
        <name>NAD(+)</name>
        <dbReference type="ChEBI" id="CHEBI:57540"/>
    </ligand>
</feature>
<dbReference type="InterPro" id="IPR016037">
    <property type="entry name" value="DHQ_synth_AroB"/>
</dbReference>
<dbReference type="NCBIfam" id="TIGR01357">
    <property type="entry name" value="aroB"/>
    <property type="match status" value="1"/>
</dbReference>